<organism evidence="11 12">
    <name type="scientific">Paraflavitalea soli</name>
    <dbReference type="NCBI Taxonomy" id="2315862"/>
    <lineage>
        <taxon>Bacteria</taxon>
        <taxon>Pseudomonadati</taxon>
        <taxon>Bacteroidota</taxon>
        <taxon>Chitinophagia</taxon>
        <taxon>Chitinophagales</taxon>
        <taxon>Chitinophagaceae</taxon>
        <taxon>Paraflavitalea</taxon>
    </lineage>
</organism>
<dbReference type="SUPFAM" id="SSF54843">
    <property type="entry name" value="Ribosomal protein L22"/>
    <property type="match status" value="1"/>
</dbReference>
<evidence type="ECO:0000256" key="6">
    <source>
        <dbReference type="ARBA" id="ARBA00035207"/>
    </source>
</evidence>
<dbReference type="RefSeq" id="WP_119054522.1">
    <property type="nucleotide sequence ID" value="NZ_CP032157.1"/>
</dbReference>
<proteinExistence type="inferred from homology"/>
<comment type="function">
    <text evidence="7">The globular domain of the protein is located near the polypeptide exit tunnel on the outside of the subunit, while an extended beta-hairpin is found that lines the wall of the exit tunnel in the center of the 70S ribosome.</text>
</comment>
<dbReference type="InterPro" id="IPR005727">
    <property type="entry name" value="Ribosomal_uL22_bac/chlpt-type"/>
</dbReference>
<reference evidence="11 12" key="1">
    <citation type="submission" date="2018-09" db="EMBL/GenBank/DDBJ databases">
        <title>Genome sequencing of strain 6GH32-13.</title>
        <authorList>
            <person name="Weon H.-Y."/>
            <person name="Heo J."/>
            <person name="Kwon S.-W."/>
        </authorList>
    </citation>
    <scope>NUCLEOTIDE SEQUENCE [LARGE SCALE GENOMIC DNA]</scope>
    <source>
        <strain evidence="11 12">5GH32-13</strain>
    </source>
</reference>
<comment type="similarity">
    <text evidence="1 7 8">Belongs to the universal ribosomal protein uL22 family.</text>
</comment>
<evidence type="ECO:0000256" key="9">
    <source>
        <dbReference type="RuleBase" id="RU004006"/>
    </source>
</evidence>
<keyword evidence="5 7" id="KW-0687">Ribonucleoprotein</keyword>
<dbReference type="OrthoDB" id="9805969at2"/>
<dbReference type="NCBIfam" id="TIGR01044">
    <property type="entry name" value="rplV_bact"/>
    <property type="match status" value="1"/>
</dbReference>
<keyword evidence="3 7" id="KW-0694">RNA-binding</keyword>
<evidence type="ECO:0000256" key="8">
    <source>
        <dbReference type="RuleBase" id="RU004005"/>
    </source>
</evidence>
<accession>A0A3B7MZX6</accession>
<dbReference type="CDD" id="cd00336">
    <property type="entry name" value="Ribosomal_L22"/>
    <property type="match status" value="1"/>
</dbReference>
<dbReference type="PANTHER" id="PTHR13501">
    <property type="entry name" value="CHLOROPLAST 50S RIBOSOMAL PROTEIN L22-RELATED"/>
    <property type="match status" value="1"/>
</dbReference>
<gene>
    <name evidence="7" type="primary">rplV</name>
    <name evidence="11" type="ORF">D3H65_14635</name>
</gene>
<evidence type="ECO:0000256" key="7">
    <source>
        <dbReference type="HAMAP-Rule" id="MF_01331"/>
    </source>
</evidence>
<evidence type="ECO:0000256" key="1">
    <source>
        <dbReference type="ARBA" id="ARBA00009451"/>
    </source>
</evidence>
<sequence length="117" mass="13179">MEAVAKLRNYPTSPRRMRLLADEIRGVEVEKALALLEHHPQHSATPLYKLLKSAINNWEQKNEGKSAADAALVVKTIFVDGARTLKRMLPAPQGRAYRLRKRSNHVTIIVDTKTVKA</sequence>
<keyword evidence="4 7" id="KW-0689">Ribosomal protein</keyword>
<evidence type="ECO:0000313" key="12">
    <source>
        <dbReference type="Proteomes" id="UP000263900"/>
    </source>
</evidence>
<dbReference type="GO" id="GO:0006412">
    <property type="term" value="P:translation"/>
    <property type="evidence" value="ECO:0007669"/>
    <property type="project" value="UniProtKB-UniRule"/>
</dbReference>
<dbReference type="PANTHER" id="PTHR13501:SF8">
    <property type="entry name" value="LARGE RIBOSOMAL SUBUNIT PROTEIN UL22M"/>
    <property type="match status" value="1"/>
</dbReference>
<evidence type="ECO:0000256" key="10">
    <source>
        <dbReference type="RuleBase" id="RU004008"/>
    </source>
</evidence>
<dbReference type="AlphaFoldDB" id="A0A3B7MZX6"/>
<dbReference type="KEGG" id="pseg:D3H65_14635"/>
<dbReference type="InterPro" id="IPR047867">
    <property type="entry name" value="Ribosomal_uL22_bac/org-type"/>
</dbReference>
<dbReference type="Proteomes" id="UP000263900">
    <property type="component" value="Chromosome"/>
</dbReference>
<dbReference type="GO" id="GO:0022625">
    <property type="term" value="C:cytosolic large ribosomal subunit"/>
    <property type="evidence" value="ECO:0007669"/>
    <property type="project" value="TreeGrafter"/>
</dbReference>
<name>A0A3B7MZX6_9BACT</name>
<dbReference type="InterPro" id="IPR001063">
    <property type="entry name" value="Ribosomal_uL22"/>
</dbReference>
<evidence type="ECO:0000313" key="11">
    <source>
        <dbReference type="EMBL" id="AXY78650.1"/>
    </source>
</evidence>
<dbReference type="InterPro" id="IPR036394">
    <property type="entry name" value="Ribosomal_uL22_sf"/>
</dbReference>
<dbReference type="GO" id="GO:0019843">
    <property type="term" value="F:rRNA binding"/>
    <property type="evidence" value="ECO:0007669"/>
    <property type="project" value="UniProtKB-UniRule"/>
</dbReference>
<evidence type="ECO:0000256" key="2">
    <source>
        <dbReference type="ARBA" id="ARBA00022730"/>
    </source>
</evidence>
<protein>
    <recommendedName>
        <fullName evidence="6 7">Large ribosomal subunit protein uL22</fullName>
    </recommendedName>
</protein>
<dbReference type="Pfam" id="PF00237">
    <property type="entry name" value="Ribosomal_L22"/>
    <property type="match status" value="1"/>
</dbReference>
<dbReference type="Gene3D" id="3.90.470.10">
    <property type="entry name" value="Ribosomal protein L22/L17"/>
    <property type="match status" value="1"/>
</dbReference>
<dbReference type="HAMAP" id="MF_01331_B">
    <property type="entry name" value="Ribosomal_uL22_B"/>
    <property type="match status" value="1"/>
</dbReference>
<comment type="subunit">
    <text evidence="7 9">Part of the 50S ribosomal subunit.</text>
</comment>
<keyword evidence="12" id="KW-1185">Reference proteome</keyword>
<evidence type="ECO:0000256" key="5">
    <source>
        <dbReference type="ARBA" id="ARBA00023274"/>
    </source>
</evidence>
<keyword evidence="2 7" id="KW-0699">rRNA-binding</keyword>
<evidence type="ECO:0000256" key="3">
    <source>
        <dbReference type="ARBA" id="ARBA00022884"/>
    </source>
</evidence>
<comment type="function">
    <text evidence="7 10">This protein binds specifically to 23S rRNA; its binding is stimulated by other ribosomal proteins, e.g., L4, L17, and L20. It is important during the early stages of 50S assembly. It makes multiple contacts with different domains of the 23S rRNA in the assembled 50S subunit and ribosome.</text>
</comment>
<dbReference type="EMBL" id="CP032157">
    <property type="protein sequence ID" value="AXY78650.1"/>
    <property type="molecule type" value="Genomic_DNA"/>
</dbReference>
<dbReference type="GO" id="GO:0003735">
    <property type="term" value="F:structural constituent of ribosome"/>
    <property type="evidence" value="ECO:0007669"/>
    <property type="project" value="InterPro"/>
</dbReference>
<evidence type="ECO:0000256" key="4">
    <source>
        <dbReference type="ARBA" id="ARBA00022980"/>
    </source>
</evidence>